<dbReference type="Proteomes" id="UP000028725">
    <property type="component" value="Unassembled WGS sequence"/>
</dbReference>
<keyword evidence="3" id="KW-1185">Reference proteome</keyword>
<comment type="caution">
    <text evidence="2">The sequence shown here is derived from an EMBL/GenBank/DDBJ whole genome shotgun (WGS) entry which is preliminary data.</text>
</comment>
<accession>A0A085WEA0</accession>
<proteinExistence type="predicted"/>
<gene>
    <name evidence="2" type="ORF">DB31_1078</name>
</gene>
<evidence type="ECO:0000256" key="1">
    <source>
        <dbReference type="SAM" id="MobiDB-lite"/>
    </source>
</evidence>
<evidence type="ECO:0000313" key="2">
    <source>
        <dbReference type="EMBL" id="KFE66013.1"/>
    </source>
</evidence>
<reference evidence="2 3" key="1">
    <citation type="submission" date="2014-04" db="EMBL/GenBank/DDBJ databases">
        <title>Genome assembly of Hyalangium minutum DSM 14724.</title>
        <authorList>
            <person name="Sharma G."/>
            <person name="Subramanian S."/>
        </authorList>
    </citation>
    <scope>NUCLEOTIDE SEQUENCE [LARGE SCALE GENOMIC DNA]</scope>
    <source>
        <strain evidence="2 3">DSM 14724</strain>
    </source>
</reference>
<dbReference type="EMBL" id="JMCB01000011">
    <property type="protein sequence ID" value="KFE66013.1"/>
    <property type="molecule type" value="Genomic_DNA"/>
</dbReference>
<name>A0A085WEA0_9BACT</name>
<dbReference type="STRING" id="394096.DB31_1078"/>
<dbReference type="AlphaFoldDB" id="A0A085WEA0"/>
<evidence type="ECO:0000313" key="3">
    <source>
        <dbReference type="Proteomes" id="UP000028725"/>
    </source>
</evidence>
<feature type="region of interest" description="Disordered" evidence="1">
    <location>
        <begin position="30"/>
        <end position="50"/>
    </location>
</feature>
<protein>
    <submittedName>
        <fullName evidence="2">Uncharacterized protein</fullName>
    </submittedName>
</protein>
<sequence>MTNGTPETVELFAGDELQATLTSPYTLKWDTTTKRNRSPGGTWLGREQPE</sequence>
<organism evidence="2 3">
    <name type="scientific">Hyalangium minutum</name>
    <dbReference type="NCBI Taxonomy" id="394096"/>
    <lineage>
        <taxon>Bacteria</taxon>
        <taxon>Pseudomonadati</taxon>
        <taxon>Myxococcota</taxon>
        <taxon>Myxococcia</taxon>
        <taxon>Myxococcales</taxon>
        <taxon>Cystobacterineae</taxon>
        <taxon>Archangiaceae</taxon>
        <taxon>Hyalangium</taxon>
    </lineage>
</organism>